<proteinExistence type="predicted"/>
<feature type="compositionally biased region" description="Low complexity" evidence="1">
    <location>
        <begin position="223"/>
        <end position="242"/>
    </location>
</feature>
<dbReference type="AlphaFoldDB" id="A0A1J1LQ79"/>
<feature type="transmembrane region" description="Helical" evidence="2">
    <location>
        <begin position="192"/>
        <end position="216"/>
    </location>
</feature>
<feature type="compositionally biased region" description="Pro residues" evidence="1">
    <location>
        <begin position="243"/>
        <end position="255"/>
    </location>
</feature>
<gene>
    <name evidence="3" type="ORF">PL9214650014</name>
</gene>
<feature type="region of interest" description="Disordered" evidence="1">
    <location>
        <begin position="223"/>
        <end position="260"/>
    </location>
</feature>
<dbReference type="EMBL" id="CZDF01000172">
    <property type="protein sequence ID" value="CUR34575.1"/>
    <property type="molecule type" value="Genomic_DNA"/>
</dbReference>
<feature type="compositionally biased region" description="Acidic residues" evidence="1">
    <location>
        <begin position="141"/>
        <end position="150"/>
    </location>
</feature>
<reference evidence="4" key="1">
    <citation type="submission" date="2015-10" db="EMBL/GenBank/DDBJ databases">
        <authorList>
            <person name="Regsiter A."/>
            <person name="william w."/>
        </authorList>
    </citation>
    <scope>NUCLEOTIDE SEQUENCE [LARGE SCALE GENOMIC DNA]</scope>
</reference>
<evidence type="ECO:0000313" key="4">
    <source>
        <dbReference type="Proteomes" id="UP000184315"/>
    </source>
</evidence>
<keyword evidence="2" id="KW-1133">Transmembrane helix</keyword>
<accession>A0A1J1LQ79</accession>
<organism evidence="3 4">
    <name type="scientific">Planktothrix tepida PCC 9214</name>
    <dbReference type="NCBI Taxonomy" id="671072"/>
    <lineage>
        <taxon>Bacteria</taxon>
        <taxon>Bacillati</taxon>
        <taxon>Cyanobacteriota</taxon>
        <taxon>Cyanophyceae</taxon>
        <taxon>Oscillatoriophycideae</taxon>
        <taxon>Oscillatoriales</taxon>
        <taxon>Microcoleaceae</taxon>
        <taxon>Planktothrix</taxon>
    </lineage>
</organism>
<sequence length="332" mass="36184">MSPQDQSRRELAKSGDPKAIADAINHSLKAKGINADVMRDNGYLHVMLEGDQVPNHQKELVNFVRNGMDRLGVETIYTIKVYGRQFGDDLPFWEEEIVLRTPPPPSIHSVDDVHLDESSVPLVDDEDVEEDYEIDDEIIGDNDIVDEEDYLPPGNRNPVSDYNPEEDDDPDDDDDHDQTTREVEPNQPKSKVLLLGLLGGLGLLVILAGLHLTGIFRLPFLPSASSPSSESAPSNTSSAPTPSASPKPGTPPATPADPFAEAVKTATNAANLAQTAQTKADWTKVATAWQQASELMKKVPKSHPKFTVAEDRAVQYANNQKVAQQKAAVAPN</sequence>
<dbReference type="RefSeq" id="WP_072721241.1">
    <property type="nucleotide sequence ID" value="NZ_LN889813.1"/>
</dbReference>
<dbReference type="Proteomes" id="UP000184315">
    <property type="component" value="Unassembled WGS sequence"/>
</dbReference>
<evidence type="ECO:0000313" key="3">
    <source>
        <dbReference type="EMBL" id="CUR34575.1"/>
    </source>
</evidence>
<dbReference type="OrthoDB" id="490046at2"/>
<keyword evidence="2" id="KW-0812">Transmembrane</keyword>
<evidence type="ECO:0000256" key="2">
    <source>
        <dbReference type="SAM" id="Phobius"/>
    </source>
</evidence>
<dbReference type="STRING" id="671072.PL9214650014"/>
<name>A0A1J1LQ79_9CYAN</name>
<protein>
    <submittedName>
        <fullName evidence="3">Uncharacterized protein</fullName>
    </submittedName>
</protein>
<feature type="compositionally biased region" description="Acidic residues" evidence="1">
    <location>
        <begin position="163"/>
        <end position="176"/>
    </location>
</feature>
<keyword evidence="2" id="KW-0472">Membrane</keyword>
<keyword evidence="4" id="KW-1185">Reference proteome</keyword>
<evidence type="ECO:0000256" key="1">
    <source>
        <dbReference type="SAM" id="MobiDB-lite"/>
    </source>
</evidence>
<feature type="region of interest" description="Disordered" evidence="1">
    <location>
        <begin position="141"/>
        <end position="187"/>
    </location>
</feature>